<accession>A0A918B7A2</accession>
<protein>
    <recommendedName>
        <fullName evidence="3">Pyrrolo-quinoline quinone repeat domain-containing protein</fullName>
    </recommendedName>
</protein>
<dbReference type="Gene3D" id="2.130.10.10">
    <property type="entry name" value="YVTN repeat-like/Quinoprotein amine dehydrogenase"/>
    <property type="match status" value="2"/>
</dbReference>
<feature type="region of interest" description="Disordered" evidence="1">
    <location>
        <begin position="116"/>
        <end position="158"/>
    </location>
</feature>
<dbReference type="InterPro" id="IPR002372">
    <property type="entry name" value="PQQ_rpt_dom"/>
</dbReference>
<proteinExistence type="predicted"/>
<evidence type="ECO:0000313" key="4">
    <source>
        <dbReference type="EMBL" id="GGQ39147.1"/>
    </source>
</evidence>
<keyword evidence="2" id="KW-1133">Transmembrane helix</keyword>
<evidence type="ECO:0000256" key="1">
    <source>
        <dbReference type="SAM" id="MobiDB-lite"/>
    </source>
</evidence>
<dbReference type="RefSeq" id="WP_189214772.1">
    <property type="nucleotide sequence ID" value="NZ_BMQK01000001.1"/>
</dbReference>
<reference evidence="4" key="2">
    <citation type="submission" date="2020-09" db="EMBL/GenBank/DDBJ databases">
        <authorList>
            <person name="Sun Q."/>
            <person name="Ohkuma M."/>
        </authorList>
    </citation>
    <scope>NUCLEOTIDE SEQUENCE</scope>
    <source>
        <strain evidence="4">JCM 3131</strain>
    </source>
</reference>
<evidence type="ECO:0000259" key="3">
    <source>
        <dbReference type="Pfam" id="PF13360"/>
    </source>
</evidence>
<gene>
    <name evidence="4" type="ORF">GCM10010145_03330</name>
</gene>
<keyword evidence="5" id="KW-1185">Reference proteome</keyword>
<feature type="transmembrane region" description="Helical" evidence="2">
    <location>
        <begin position="93"/>
        <end position="113"/>
    </location>
</feature>
<dbReference type="InterPro" id="IPR015943">
    <property type="entry name" value="WD40/YVTN_repeat-like_dom_sf"/>
</dbReference>
<comment type="caution">
    <text evidence="4">The sequence shown here is derived from an EMBL/GenBank/DDBJ whole genome shotgun (WGS) entry which is preliminary data.</text>
</comment>
<feature type="domain" description="Pyrrolo-quinoline quinone repeat" evidence="3">
    <location>
        <begin position="249"/>
        <end position="470"/>
    </location>
</feature>
<organism evidence="4 5">
    <name type="scientific">Streptomyces ruber</name>
    <dbReference type="NCBI Taxonomy" id="83378"/>
    <lineage>
        <taxon>Bacteria</taxon>
        <taxon>Bacillati</taxon>
        <taxon>Actinomycetota</taxon>
        <taxon>Actinomycetes</taxon>
        <taxon>Kitasatosporales</taxon>
        <taxon>Streptomycetaceae</taxon>
        <taxon>Streptomyces</taxon>
    </lineage>
</organism>
<dbReference type="AlphaFoldDB" id="A0A918B7A2"/>
<feature type="compositionally biased region" description="Gly residues" evidence="1">
    <location>
        <begin position="130"/>
        <end position="142"/>
    </location>
</feature>
<dbReference type="Pfam" id="PF13360">
    <property type="entry name" value="PQQ_2"/>
    <property type="match status" value="1"/>
</dbReference>
<dbReference type="SUPFAM" id="SSF50998">
    <property type="entry name" value="Quinoprotein alcohol dehydrogenase-like"/>
    <property type="match status" value="1"/>
</dbReference>
<feature type="compositionally biased region" description="Pro residues" evidence="1">
    <location>
        <begin position="21"/>
        <end position="39"/>
    </location>
</feature>
<keyword evidence="2" id="KW-0812">Transmembrane</keyword>
<sequence>MTQPPDQPPQGGYGAPQGQGPYPPPQFPPPPPPSGPPQPYGYGHPNPYGPPQPQYGAAPTPYGGPPHAQPPYGRPPYGHQPPPGGGRKRNGRMVAVAAVAAVALLVGAGVWYASTTGGATGKDDRADSAGPGGGNGEAGGGDPSAAGTEARERVPSDTASEVLFQVPAPKVEGDASYVVQGSWLTDRVYAKSGIAEVVGYDLDKGTKRWTVKLPGPVCDASRHMTADHRTAVLFQPAMPTEKKRSHGCSEVAVIDLEAGEKVWSGSVERGAGKAVFSNVTLSGTTVAVGGVNGGAAFDLPTGDLLWSPKSDATCYDAGYGGGPALVVLRKCGEYGGERQLRVQTLDAETGRPLSEYRMTPGIDYASIVSTEPLVVAADAGDSAGDGSGISDFFSVDGRTGELRARITAPGDKYAARCDGIMQIENCSQLAVGNGKLYVATEEHDGKAEHSRTNEIVAFDLGTGKQTGERADAGDGYTLAPLRMDGPDLIAYKRPPYDESGQVVSIDGGSFEATTLLETPADETVRRTEARFTPAYAEILYGDGRLFMSRVFTGRLYGDGTEYLAVAFGAE</sequence>
<feature type="compositionally biased region" description="Pro residues" evidence="1">
    <location>
        <begin position="62"/>
        <end position="84"/>
    </location>
</feature>
<evidence type="ECO:0000313" key="5">
    <source>
        <dbReference type="Proteomes" id="UP000620156"/>
    </source>
</evidence>
<dbReference type="PANTHER" id="PTHR34512">
    <property type="entry name" value="CELL SURFACE PROTEIN"/>
    <property type="match status" value="1"/>
</dbReference>
<name>A0A918B7A2_9ACTN</name>
<dbReference type="Proteomes" id="UP000620156">
    <property type="component" value="Unassembled WGS sequence"/>
</dbReference>
<dbReference type="EMBL" id="BMQK01000001">
    <property type="protein sequence ID" value="GGQ39147.1"/>
    <property type="molecule type" value="Genomic_DNA"/>
</dbReference>
<evidence type="ECO:0000256" key="2">
    <source>
        <dbReference type="SAM" id="Phobius"/>
    </source>
</evidence>
<dbReference type="PANTHER" id="PTHR34512:SF30">
    <property type="entry name" value="OUTER MEMBRANE PROTEIN ASSEMBLY FACTOR BAMB"/>
    <property type="match status" value="1"/>
</dbReference>
<keyword evidence="2" id="KW-0472">Membrane</keyword>
<feature type="region of interest" description="Disordered" evidence="1">
    <location>
        <begin position="1"/>
        <end position="90"/>
    </location>
</feature>
<reference evidence="4" key="1">
    <citation type="journal article" date="2014" name="Int. J. Syst. Evol. Microbiol.">
        <title>Complete genome sequence of Corynebacterium casei LMG S-19264T (=DSM 44701T), isolated from a smear-ripened cheese.</title>
        <authorList>
            <consortium name="US DOE Joint Genome Institute (JGI-PGF)"/>
            <person name="Walter F."/>
            <person name="Albersmeier A."/>
            <person name="Kalinowski J."/>
            <person name="Ruckert C."/>
        </authorList>
    </citation>
    <scope>NUCLEOTIDE SEQUENCE</scope>
    <source>
        <strain evidence="4">JCM 3131</strain>
    </source>
</reference>
<dbReference type="InterPro" id="IPR011047">
    <property type="entry name" value="Quinoprotein_ADH-like_sf"/>
</dbReference>